<dbReference type="EMBL" id="JAQMUH010000105">
    <property type="protein sequence ID" value="MDB9539914.1"/>
    <property type="molecule type" value="Genomic_DNA"/>
</dbReference>
<name>A0ABT5ARJ7_9CYAN</name>
<dbReference type="Proteomes" id="UP001212499">
    <property type="component" value="Unassembled WGS sequence"/>
</dbReference>
<protein>
    <submittedName>
        <fullName evidence="2">Uncharacterized protein</fullName>
    </submittedName>
</protein>
<accession>A0ABT5ARJ7</accession>
<gene>
    <name evidence="2" type="ORF">PN457_09610</name>
</gene>
<organism evidence="2 3">
    <name type="scientific">Anabaenopsis arnoldii</name>
    <dbReference type="NCBI Taxonomy" id="2152938"/>
    <lineage>
        <taxon>Bacteria</taxon>
        <taxon>Bacillati</taxon>
        <taxon>Cyanobacteriota</taxon>
        <taxon>Cyanophyceae</taxon>
        <taxon>Nostocales</taxon>
        <taxon>Nodulariaceae</taxon>
        <taxon>Anabaenopsis</taxon>
    </lineage>
</organism>
<keyword evidence="3" id="KW-1185">Reference proteome</keyword>
<feature type="region of interest" description="Disordered" evidence="1">
    <location>
        <begin position="15"/>
        <end position="39"/>
    </location>
</feature>
<evidence type="ECO:0000313" key="3">
    <source>
        <dbReference type="Proteomes" id="UP001212499"/>
    </source>
</evidence>
<sequence length="54" mass="6012">MRAAVIGDRPRLKVPITTSGVENPAHLKSPHHHRTDPKQINLNQNGVKFTFNAT</sequence>
<evidence type="ECO:0000313" key="2">
    <source>
        <dbReference type="EMBL" id="MDB9539914.1"/>
    </source>
</evidence>
<proteinExistence type="predicted"/>
<dbReference type="RefSeq" id="WP_271732981.1">
    <property type="nucleotide sequence ID" value="NZ_JANQDP010000107.1"/>
</dbReference>
<reference evidence="2 3" key="1">
    <citation type="submission" date="2023-01" db="EMBL/GenBank/DDBJ databases">
        <title>Genomes from the Australian National Cyanobacteria Reference Collection.</title>
        <authorList>
            <person name="Willis A."/>
            <person name="Lee E.M.F."/>
        </authorList>
    </citation>
    <scope>NUCLEOTIDE SEQUENCE [LARGE SCALE GENOMIC DNA]</scope>
    <source>
        <strain evidence="2 3">CS-1033</strain>
    </source>
</reference>
<comment type="caution">
    <text evidence="2">The sequence shown here is derived from an EMBL/GenBank/DDBJ whole genome shotgun (WGS) entry which is preliminary data.</text>
</comment>
<evidence type="ECO:0000256" key="1">
    <source>
        <dbReference type="SAM" id="MobiDB-lite"/>
    </source>
</evidence>